<gene>
    <name evidence="1" type="ORF">S01H4_56998</name>
</gene>
<protein>
    <submittedName>
        <fullName evidence="1">Uncharacterized protein</fullName>
    </submittedName>
</protein>
<dbReference type="EMBL" id="BART01033101">
    <property type="protein sequence ID" value="GAH17285.1"/>
    <property type="molecule type" value="Genomic_DNA"/>
</dbReference>
<comment type="caution">
    <text evidence="1">The sequence shown here is derived from an EMBL/GenBank/DDBJ whole genome shotgun (WGS) entry which is preliminary data.</text>
</comment>
<proteinExistence type="predicted"/>
<evidence type="ECO:0000313" key="1">
    <source>
        <dbReference type="EMBL" id="GAH17285.1"/>
    </source>
</evidence>
<feature type="non-terminal residue" evidence="1">
    <location>
        <position position="1"/>
    </location>
</feature>
<reference evidence="1" key="1">
    <citation type="journal article" date="2014" name="Front. Microbiol.">
        <title>High frequency of phylogenetically diverse reductive dehalogenase-homologous genes in deep subseafloor sedimentary metagenomes.</title>
        <authorList>
            <person name="Kawai M."/>
            <person name="Futagami T."/>
            <person name="Toyoda A."/>
            <person name="Takaki Y."/>
            <person name="Nishi S."/>
            <person name="Hori S."/>
            <person name="Arai W."/>
            <person name="Tsubouchi T."/>
            <person name="Morono Y."/>
            <person name="Uchiyama I."/>
            <person name="Ito T."/>
            <person name="Fujiyama A."/>
            <person name="Inagaki F."/>
            <person name="Takami H."/>
        </authorList>
    </citation>
    <scope>NUCLEOTIDE SEQUENCE</scope>
    <source>
        <strain evidence="1">Expedition CK06-06</strain>
    </source>
</reference>
<accession>X1EA75</accession>
<organism evidence="1">
    <name type="scientific">marine sediment metagenome</name>
    <dbReference type="NCBI Taxonomy" id="412755"/>
    <lineage>
        <taxon>unclassified sequences</taxon>
        <taxon>metagenomes</taxon>
        <taxon>ecological metagenomes</taxon>
    </lineage>
</organism>
<name>X1EA75_9ZZZZ</name>
<sequence>LTTRGIKFKKRAWIAATPIKQKNIDKTSQINLCLS</sequence>
<dbReference type="AlphaFoldDB" id="X1EA75"/>